<dbReference type="InterPro" id="IPR029063">
    <property type="entry name" value="SAM-dependent_MTases_sf"/>
</dbReference>
<organism evidence="2 3">
    <name type="scientific">Niastella caeni</name>
    <dbReference type="NCBI Taxonomy" id="2569763"/>
    <lineage>
        <taxon>Bacteria</taxon>
        <taxon>Pseudomonadati</taxon>
        <taxon>Bacteroidota</taxon>
        <taxon>Chitinophagia</taxon>
        <taxon>Chitinophagales</taxon>
        <taxon>Chitinophagaceae</taxon>
        <taxon>Niastella</taxon>
    </lineage>
</organism>
<dbReference type="NCBIfam" id="TIGR01444">
    <property type="entry name" value="fkbM_fam"/>
    <property type="match status" value="1"/>
</dbReference>
<dbReference type="OrthoDB" id="9785375at2"/>
<keyword evidence="2" id="KW-0489">Methyltransferase</keyword>
<dbReference type="EMBL" id="STFF01000001">
    <property type="protein sequence ID" value="THU41516.1"/>
    <property type="molecule type" value="Genomic_DNA"/>
</dbReference>
<evidence type="ECO:0000259" key="1">
    <source>
        <dbReference type="Pfam" id="PF05050"/>
    </source>
</evidence>
<dbReference type="Pfam" id="PF05050">
    <property type="entry name" value="Methyltransf_21"/>
    <property type="match status" value="1"/>
</dbReference>
<dbReference type="Proteomes" id="UP000306918">
    <property type="component" value="Unassembled WGS sequence"/>
</dbReference>
<name>A0A4V4H1R4_9BACT</name>
<dbReference type="GO" id="GO:0032259">
    <property type="term" value="P:methylation"/>
    <property type="evidence" value="ECO:0007669"/>
    <property type="project" value="UniProtKB-KW"/>
</dbReference>
<dbReference type="PANTHER" id="PTHR34203:SF15">
    <property type="entry name" value="SLL1173 PROTEIN"/>
    <property type="match status" value="1"/>
</dbReference>
<keyword evidence="3" id="KW-1185">Reference proteome</keyword>
<dbReference type="InterPro" id="IPR052514">
    <property type="entry name" value="SAM-dependent_MTase"/>
</dbReference>
<evidence type="ECO:0000313" key="2">
    <source>
        <dbReference type="EMBL" id="THU41516.1"/>
    </source>
</evidence>
<dbReference type="Gene3D" id="3.40.50.150">
    <property type="entry name" value="Vaccinia Virus protein VP39"/>
    <property type="match status" value="1"/>
</dbReference>
<dbReference type="GO" id="GO:0008168">
    <property type="term" value="F:methyltransferase activity"/>
    <property type="evidence" value="ECO:0007669"/>
    <property type="project" value="UniProtKB-KW"/>
</dbReference>
<gene>
    <name evidence="2" type="ORF">FAM09_05255</name>
</gene>
<feature type="domain" description="Methyltransferase FkbM" evidence="1">
    <location>
        <begin position="66"/>
        <end position="225"/>
    </location>
</feature>
<protein>
    <submittedName>
        <fullName evidence="2">FkbM family methyltransferase</fullName>
    </submittedName>
</protein>
<reference evidence="2 3" key="1">
    <citation type="submission" date="2019-04" db="EMBL/GenBank/DDBJ databases">
        <title>Niastella caeni sp. nov., isolated from activated sludge.</title>
        <authorList>
            <person name="Sheng M."/>
        </authorList>
    </citation>
    <scope>NUCLEOTIDE SEQUENCE [LARGE SCALE GENOMIC DNA]</scope>
    <source>
        <strain evidence="2 3">HX-2-15</strain>
    </source>
</reference>
<dbReference type="PANTHER" id="PTHR34203">
    <property type="entry name" value="METHYLTRANSFERASE, FKBM FAMILY PROTEIN"/>
    <property type="match status" value="1"/>
</dbReference>
<keyword evidence="2" id="KW-0808">Transferase</keyword>
<sequence>MASLLGRGVKLLLKTQKINVIRFGKNKGMRLRYSDDLNVDMLLGFHEPNTFEVFDIFLKEGMAVADIGANVGYFTRFLSKKVKASGMVHSFEPIPNTYNILKDTISLNKLENVTPVNKAVSNANGSVTMFLSHTHYMASLDMNWAKDKNGCVEVPAVTLDSFYEQLGRYPDFIKMDIEGGGVYALQGMENCIKKNEPILLLESHTSEEDKAIGKALSLINYKVYRVGDDAPVTNLQADYTDKNGIYGTVIGIPASKLHLYSNWTPDQFQRKKFGQR</sequence>
<evidence type="ECO:0000313" key="3">
    <source>
        <dbReference type="Proteomes" id="UP000306918"/>
    </source>
</evidence>
<accession>A0A4V4H1R4</accession>
<dbReference type="InterPro" id="IPR006342">
    <property type="entry name" value="FkbM_mtfrase"/>
</dbReference>
<proteinExistence type="predicted"/>
<comment type="caution">
    <text evidence="2">The sequence shown here is derived from an EMBL/GenBank/DDBJ whole genome shotgun (WGS) entry which is preliminary data.</text>
</comment>
<dbReference type="AlphaFoldDB" id="A0A4V4H1R4"/>
<dbReference type="SUPFAM" id="SSF53335">
    <property type="entry name" value="S-adenosyl-L-methionine-dependent methyltransferases"/>
    <property type="match status" value="1"/>
</dbReference>
<dbReference type="RefSeq" id="WP_136576005.1">
    <property type="nucleotide sequence ID" value="NZ_STFF01000001.1"/>
</dbReference>